<dbReference type="Proteomes" id="UP000244060">
    <property type="component" value="Unassembled WGS sequence"/>
</dbReference>
<dbReference type="AlphaFoldDB" id="A0A2T5JV37"/>
<dbReference type="RefSeq" id="WP_011909827.1">
    <property type="nucleotide sequence ID" value="NZ_CP089965.1"/>
</dbReference>
<organism evidence="2 3">
    <name type="scientific">Cereibacter azotoformans</name>
    <dbReference type="NCBI Taxonomy" id="43057"/>
    <lineage>
        <taxon>Bacteria</taxon>
        <taxon>Pseudomonadati</taxon>
        <taxon>Pseudomonadota</taxon>
        <taxon>Alphaproteobacteria</taxon>
        <taxon>Rhodobacterales</taxon>
        <taxon>Paracoccaceae</taxon>
        <taxon>Cereibacter</taxon>
    </lineage>
</organism>
<feature type="chain" id="PRO_5015494308" evidence="1">
    <location>
        <begin position="23"/>
        <end position="125"/>
    </location>
</feature>
<protein>
    <submittedName>
        <fullName evidence="2">Uncharacterized protein</fullName>
    </submittedName>
</protein>
<dbReference type="OrthoDB" id="512581at2"/>
<keyword evidence="3" id="KW-1185">Reference proteome</keyword>
<dbReference type="Pfam" id="PF19649">
    <property type="entry name" value="DUF6152"/>
    <property type="match status" value="1"/>
</dbReference>
<feature type="signal peptide" evidence="1">
    <location>
        <begin position="1"/>
        <end position="22"/>
    </location>
</feature>
<gene>
    <name evidence="2" type="ORF">C8J28_11835</name>
</gene>
<sequence>MILPRLGLALAAAALVGTAALAHHGWNWAEEQQSQVTGELQSVSMNPPHPKIEILAPDGALWQIELGNPNQTQRAGFTAETAEPGVAVHVLGHRAKDGTNLMKAVRITIDGTPYDFYPELIEPQG</sequence>
<evidence type="ECO:0000256" key="1">
    <source>
        <dbReference type="SAM" id="SignalP"/>
    </source>
</evidence>
<name>A0A2T5JV37_9RHOB</name>
<keyword evidence="1" id="KW-0732">Signal</keyword>
<proteinExistence type="predicted"/>
<evidence type="ECO:0000313" key="2">
    <source>
        <dbReference type="EMBL" id="PTR14040.1"/>
    </source>
</evidence>
<dbReference type="EMBL" id="QAOT01000018">
    <property type="protein sequence ID" value="PTR14040.1"/>
    <property type="molecule type" value="Genomic_DNA"/>
</dbReference>
<comment type="caution">
    <text evidence="2">The sequence shown here is derived from an EMBL/GenBank/DDBJ whole genome shotgun (WGS) entry which is preliminary data.</text>
</comment>
<accession>A0A2T5JV37</accession>
<reference evidence="2 3" key="1">
    <citation type="submission" date="2018-04" db="EMBL/GenBank/DDBJ databases">
        <title>Genomic Encyclopedia of Type Strains, Phase III (KMG-III): the genomes of soil and plant-associated and newly described type strains.</title>
        <authorList>
            <person name="Whitman W."/>
        </authorList>
    </citation>
    <scope>NUCLEOTIDE SEQUENCE [LARGE SCALE GENOMIC DNA]</scope>
    <source>
        <strain evidence="2 3">KA25</strain>
    </source>
</reference>
<dbReference type="InterPro" id="IPR046150">
    <property type="entry name" value="DUF6152"/>
</dbReference>
<evidence type="ECO:0000313" key="3">
    <source>
        <dbReference type="Proteomes" id="UP000244060"/>
    </source>
</evidence>